<dbReference type="RefSeq" id="WP_153383052.1">
    <property type="nucleotide sequence ID" value="NZ_VDFM01000006.1"/>
</dbReference>
<protein>
    <submittedName>
        <fullName evidence="3">Type II toxin-antitoxin system PemK/MazF family toxin</fullName>
    </submittedName>
</protein>
<dbReference type="GO" id="GO:0006402">
    <property type="term" value="P:mRNA catabolic process"/>
    <property type="evidence" value="ECO:0007669"/>
    <property type="project" value="TreeGrafter"/>
</dbReference>
<name>A0A5P0ZHN8_9LACO</name>
<dbReference type="InterPro" id="IPR011067">
    <property type="entry name" value="Plasmid_toxin/cell-grow_inhib"/>
</dbReference>
<dbReference type="Proteomes" id="UP000380386">
    <property type="component" value="Unassembled WGS sequence"/>
</dbReference>
<dbReference type="GO" id="GO:0003677">
    <property type="term" value="F:DNA binding"/>
    <property type="evidence" value="ECO:0007669"/>
    <property type="project" value="InterPro"/>
</dbReference>
<dbReference type="GO" id="GO:0016075">
    <property type="term" value="P:rRNA catabolic process"/>
    <property type="evidence" value="ECO:0007669"/>
    <property type="project" value="TreeGrafter"/>
</dbReference>
<dbReference type="PANTHER" id="PTHR33988">
    <property type="entry name" value="ENDORIBONUCLEASE MAZF-RELATED"/>
    <property type="match status" value="1"/>
</dbReference>
<proteinExistence type="inferred from homology"/>
<comment type="similarity">
    <text evidence="1">Belongs to the PemK/MazF family.</text>
</comment>
<reference evidence="3 4" key="1">
    <citation type="journal article" date="2019" name="Syst. Appl. Microbiol.">
        <title>Polyphasic characterization of two novel Lactobacillus spp. isolated from blown salami packages: Description of Lactobacillus halodurans sp. nov. and Lactobacillus salsicarnum sp. nov.</title>
        <authorList>
            <person name="Schuster J.A."/>
            <person name="Klingl A."/>
            <person name="Vogel R.F."/>
            <person name="Ehrmann M.A."/>
        </authorList>
    </citation>
    <scope>NUCLEOTIDE SEQUENCE [LARGE SCALE GENOMIC DNA]</scope>
    <source>
        <strain evidence="3 4">TMW 1.2118</strain>
    </source>
</reference>
<sequence length="124" mass="14245">MAYQYNGYTPKQGDLIYLNFDPTVGREITKRRPALIMSSTRFNEITGYITICPITSTIRNNPLFLTLHAKKLHGQINTIQFRTVDFLSNNRDVEFVEKCAPIDFMKTAESITNGFDFNSQIDNL</sequence>
<comment type="caution">
    <text evidence="3">The sequence shown here is derived from an EMBL/GenBank/DDBJ whole genome shotgun (WGS) entry which is preliminary data.</text>
</comment>
<accession>A0A5P0ZHN8</accession>
<dbReference type="InterPro" id="IPR003477">
    <property type="entry name" value="PemK-like"/>
</dbReference>
<dbReference type="Gene3D" id="2.30.30.110">
    <property type="match status" value="1"/>
</dbReference>
<dbReference type="AlphaFoldDB" id="A0A5P0ZHN8"/>
<evidence type="ECO:0000313" key="3">
    <source>
        <dbReference type="EMBL" id="MQS52580.1"/>
    </source>
</evidence>
<organism evidence="3 4">
    <name type="scientific">Companilactobacillus mishanensis</name>
    <dbReference type="NCBI Taxonomy" id="2486008"/>
    <lineage>
        <taxon>Bacteria</taxon>
        <taxon>Bacillati</taxon>
        <taxon>Bacillota</taxon>
        <taxon>Bacilli</taxon>
        <taxon>Lactobacillales</taxon>
        <taxon>Lactobacillaceae</taxon>
        <taxon>Companilactobacillus</taxon>
    </lineage>
</organism>
<dbReference type="PANTHER" id="PTHR33988:SF3">
    <property type="entry name" value="ENDORIBONUCLEASE TOXIN CHPB-RELATED"/>
    <property type="match status" value="1"/>
</dbReference>
<dbReference type="OrthoDB" id="9808744at2"/>
<evidence type="ECO:0000256" key="2">
    <source>
        <dbReference type="ARBA" id="ARBA00022649"/>
    </source>
</evidence>
<gene>
    <name evidence="3" type="ORF">FHL02_06060</name>
</gene>
<evidence type="ECO:0000256" key="1">
    <source>
        <dbReference type="ARBA" id="ARBA00007521"/>
    </source>
</evidence>
<dbReference type="Pfam" id="PF02452">
    <property type="entry name" value="PemK_toxin"/>
    <property type="match status" value="1"/>
</dbReference>
<evidence type="ECO:0000313" key="4">
    <source>
        <dbReference type="Proteomes" id="UP000380386"/>
    </source>
</evidence>
<dbReference type="SUPFAM" id="SSF50118">
    <property type="entry name" value="Cell growth inhibitor/plasmid maintenance toxic component"/>
    <property type="match status" value="1"/>
</dbReference>
<keyword evidence="2" id="KW-1277">Toxin-antitoxin system</keyword>
<dbReference type="GO" id="GO:0004521">
    <property type="term" value="F:RNA endonuclease activity"/>
    <property type="evidence" value="ECO:0007669"/>
    <property type="project" value="TreeGrafter"/>
</dbReference>
<dbReference type="EMBL" id="VDFM01000006">
    <property type="protein sequence ID" value="MQS52580.1"/>
    <property type="molecule type" value="Genomic_DNA"/>
</dbReference>